<keyword evidence="1" id="KW-1133">Transmembrane helix</keyword>
<organism evidence="2">
    <name type="scientific">marine sediment metagenome</name>
    <dbReference type="NCBI Taxonomy" id="412755"/>
    <lineage>
        <taxon>unclassified sequences</taxon>
        <taxon>metagenomes</taxon>
        <taxon>ecological metagenomes</taxon>
    </lineage>
</organism>
<evidence type="ECO:0000256" key="1">
    <source>
        <dbReference type="SAM" id="Phobius"/>
    </source>
</evidence>
<evidence type="ECO:0000313" key="2">
    <source>
        <dbReference type="EMBL" id="KKN67341.1"/>
    </source>
</evidence>
<comment type="caution">
    <text evidence="2">The sequence shown here is derived from an EMBL/GenBank/DDBJ whole genome shotgun (WGS) entry which is preliminary data.</text>
</comment>
<dbReference type="EMBL" id="LAZR01000476">
    <property type="protein sequence ID" value="KKN67341.1"/>
    <property type="molecule type" value="Genomic_DNA"/>
</dbReference>
<keyword evidence="1" id="KW-0812">Transmembrane</keyword>
<protein>
    <submittedName>
        <fullName evidence="2">Uncharacterized protein</fullName>
    </submittedName>
</protein>
<feature type="transmembrane region" description="Helical" evidence="1">
    <location>
        <begin position="12"/>
        <end position="32"/>
    </location>
</feature>
<keyword evidence="1" id="KW-0472">Membrane</keyword>
<dbReference type="AlphaFoldDB" id="A0A0F9V1F6"/>
<sequence>MKQNKDRIIKDFKIGIIFLILSLLVLSVYGGYKGIEVERLEQDLELCQDKVPEELREVNITIESFDKIKLKVWCWSKGYPNFDGNDSRIWEIVKNCEVRE</sequence>
<gene>
    <name evidence="2" type="ORF">LCGC14_0462050</name>
</gene>
<accession>A0A0F9V1F6</accession>
<name>A0A0F9V1F6_9ZZZZ</name>
<reference evidence="2" key="1">
    <citation type="journal article" date="2015" name="Nature">
        <title>Complex archaea that bridge the gap between prokaryotes and eukaryotes.</title>
        <authorList>
            <person name="Spang A."/>
            <person name="Saw J.H."/>
            <person name="Jorgensen S.L."/>
            <person name="Zaremba-Niedzwiedzka K."/>
            <person name="Martijn J."/>
            <person name="Lind A.E."/>
            <person name="van Eijk R."/>
            <person name="Schleper C."/>
            <person name="Guy L."/>
            <person name="Ettema T.J."/>
        </authorList>
    </citation>
    <scope>NUCLEOTIDE SEQUENCE</scope>
</reference>
<proteinExistence type="predicted"/>